<dbReference type="AlphaFoldDB" id="M2WFY5"/>
<proteinExistence type="predicted"/>
<keyword evidence="2 6" id="KW-0812">Transmembrane</keyword>
<feature type="transmembrane region" description="Helical" evidence="6">
    <location>
        <begin position="21"/>
        <end position="39"/>
    </location>
</feature>
<dbReference type="InterPro" id="IPR049453">
    <property type="entry name" value="Memb_transporter_dom"/>
</dbReference>
<comment type="subcellular location">
    <subcellularLocation>
        <location evidence="1">Membrane</location>
        <topology evidence="1">Multi-pass membrane protein</topology>
    </subcellularLocation>
</comment>
<keyword evidence="9" id="KW-1185">Reference proteome</keyword>
<accession>M2WFY5</accession>
<keyword evidence="3 6" id="KW-1133">Transmembrane helix</keyword>
<comment type="caution">
    <text evidence="8">The sequence shown here is derived from an EMBL/GenBank/DDBJ whole genome shotgun (WGS) entry which is preliminary data.</text>
</comment>
<dbReference type="RefSeq" id="WP_006213949.1">
    <property type="nucleotide sequence ID" value="NZ_ANHZ02000004.1"/>
</dbReference>
<evidence type="ECO:0000256" key="3">
    <source>
        <dbReference type="ARBA" id="ARBA00022989"/>
    </source>
</evidence>
<sequence>MSGSSTVRQLFEVGPSRRDHVPAVRIALAVGIPLVLLMLLGRPDLTIYAAFGAFTSIYARHEPLRQRLGHELQAGALVTVSVAIGALLSWFGAPEPLVLGITSVVAAIGAVLAAAWNLKPAGSVFFIFATGAIGSLGPDAVAHPLLAIAIAAGSAAFSVLLAWIWSLVGEGREGKSPPPAPVVRLTRGQLAAHGGRFLVATGLAAVVALIVSQAAGLSHVYWAQVAAAAPIAAPTHLARLQRGVHRMVGTLGGVGVTAFVLAFDLGPWQMLVLVILFQLLAELFMGRNYSLALLFITPLALLMTQLAHPVPAAPLLQARAVETVLGALCGMVVIYFWRNSEERRADTQAMPRIIAASQADRRGGPADADLDGAAAGEDDDGRSAPSQDRSR</sequence>
<name>M2WFY5_9MICC</name>
<feature type="region of interest" description="Disordered" evidence="5">
    <location>
        <begin position="356"/>
        <end position="391"/>
    </location>
</feature>
<feature type="transmembrane region" description="Helical" evidence="6">
    <location>
        <begin position="72"/>
        <end position="91"/>
    </location>
</feature>
<dbReference type="GO" id="GO:0016020">
    <property type="term" value="C:membrane"/>
    <property type="evidence" value="ECO:0007669"/>
    <property type="project" value="UniProtKB-SubCell"/>
</dbReference>
<feature type="transmembrane region" description="Helical" evidence="6">
    <location>
        <begin position="197"/>
        <end position="215"/>
    </location>
</feature>
<feature type="transmembrane region" description="Helical" evidence="6">
    <location>
        <begin position="97"/>
        <end position="116"/>
    </location>
</feature>
<keyword evidence="4 6" id="KW-0472">Membrane</keyword>
<evidence type="ECO:0000256" key="6">
    <source>
        <dbReference type="SAM" id="Phobius"/>
    </source>
</evidence>
<feature type="transmembrane region" description="Helical" evidence="6">
    <location>
        <begin position="291"/>
        <end position="310"/>
    </location>
</feature>
<dbReference type="Pfam" id="PF13515">
    <property type="entry name" value="FUSC_2"/>
    <property type="match status" value="1"/>
</dbReference>
<organism evidence="8 9">
    <name type="scientific">Kocuria palustris PEL</name>
    <dbReference type="NCBI Taxonomy" id="1236550"/>
    <lineage>
        <taxon>Bacteria</taxon>
        <taxon>Bacillati</taxon>
        <taxon>Actinomycetota</taxon>
        <taxon>Actinomycetes</taxon>
        <taxon>Micrococcales</taxon>
        <taxon>Micrococcaceae</taxon>
        <taxon>Kocuria</taxon>
    </lineage>
</organism>
<gene>
    <name evidence="8" type="ORF">C884_01935</name>
</gene>
<evidence type="ECO:0000256" key="5">
    <source>
        <dbReference type="SAM" id="MobiDB-lite"/>
    </source>
</evidence>
<reference evidence="8 9" key="1">
    <citation type="journal article" date="2014" name="Genome Announc.">
        <title>Draft Genome Sequence of Kocuria palustris PEL.</title>
        <authorList>
            <person name="Sharma G."/>
            <person name="Khatri I."/>
            <person name="Subramanian S."/>
        </authorList>
    </citation>
    <scope>NUCLEOTIDE SEQUENCE [LARGE SCALE GENOMIC DNA]</scope>
    <source>
        <strain evidence="8 9">PEL</strain>
    </source>
</reference>
<evidence type="ECO:0000259" key="7">
    <source>
        <dbReference type="Pfam" id="PF13515"/>
    </source>
</evidence>
<dbReference type="EMBL" id="ANHZ02000004">
    <property type="protein sequence ID" value="EME37427.1"/>
    <property type="molecule type" value="Genomic_DNA"/>
</dbReference>
<feature type="transmembrane region" description="Helical" evidence="6">
    <location>
        <begin position="316"/>
        <end position="337"/>
    </location>
</feature>
<feature type="domain" description="Integral membrane bound transporter" evidence="7">
    <location>
        <begin position="208"/>
        <end position="333"/>
    </location>
</feature>
<evidence type="ECO:0000313" key="8">
    <source>
        <dbReference type="EMBL" id="EME37427.1"/>
    </source>
</evidence>
<evidence type="ECO:0000256" key="4">
    <source>
        <dbReference type="ARBA" id="ARBA00023136"/>
    </source>
</evidence>
<dbReference type="Proteomes" id="UP000009877">
    <property type="component" value="Unassembled WGS sequence"/>
</dbReference>
<evidence type="ECO:0000256" key="1">
    <source>
        <dbReference type="ARBA" id="ARBA00004141"/>
    </source>
</evidence>
<feature type="transmembrane region" description="Helical" evidence="6">
    <location>
        <begin position="147"/>
        <end position="168"/>
    </location>
</feature>
<evidence type="ECO:0000256" key="2">
    <source>
        <dbReference type="ARBA" id="ARBA00022692"/>
    </source>
</evidence>
<protein>
    <submittedName>
        <fullName evidence="8">Integral membrane protein</fullName>
    </submittedName>
</protein>
<evidence type="ECO:0000313" key="9">
    <source>
        <dbReference type="Proteomes" id="UP000009877"/>
    </source>
</evidence>
<feature type="compositionally biased region" description="Low complexity" evidence="5">
    <location>
        <begin position="365"/>
        <end position="375"/>
    </location>
</feature>